<evidence type="ECO:0000256" key="9">
    <source>
        <dbReference type="ARBA" id="ARBA00023136"/>
    </source>
</evidence>
<dbReference type="GO" id="GO:0009055">
    <property type="term" value="F:electron transfer activity"/>
    <property type="evidence" value="ECO:0007669"/>
    <property type="project" value="InterPro"/>
</dbReference>
<evidence type="ECO:0000256" key="8">
    <source>
        <dbReference type="ARBA" id="ARBA00023008"/>
    </source>
</evidence>
<evidence type="ECO:0000256" key="6">
    <source>
        <dbReference type="ARBA" id="ARBA00022982"/>
    </source>
</evidence>
<evidence type="ECO:0000256" key="5">
    <source>
        <dbReference type="ARBA" id="ARBA00022729"/>
    </source>
</evidence>
<reference evidence="15" key="1">
    <citation type="journal article" date="2019" name="BMC Genomics">
        <title>A new reference genome for Sorghum bicolor reveals high levels of sequence similarity between sweet and grain genotypes: implications for the genetics of sugar metabolism.</title>
        <authorList>
            <person name="Cooper E.A."/>
            <person name="Brenton Z.W."/>
            <person name="Flinn B.S."/>
            <person name="Jenkins J."/>
            <person name="Shu S."/>
            <person name="Flowers D."/>
            <person name="Luo F."/>
            <person name="Wang Y."/>
            <person name="Xia P."/>
            <person name="Barry K."/>
            <person name="Daum C."/>
            <person name="Lipzen A."/>
            <person name="Yoshinaga Y."/>
            <person name="Schmutz J."/>
            <person name="Saski C."/>
            <person name="Vermerris W."/>
            <person name="Kresovich S."/>
        </authorList>
    </citation>
    <scope>NUCLEOTIDE SEQUENCE</scope>
</reference>
<gene>
    <name evidence="15" type="ORF">BDA96_02G044700</name>
</gene>
<keyword evidence="6" id="KW-0249">Electron transport</keyword>
<dbReference type="InterPro" id="IPR039391">
    <property type="entry name" value="Phytocyanin-like"/>
</dbReference>
<comment type="subcellular location">
    <subcellularLocation>
        <location evidence="1">Membrane</location>
        <topology evidence="1">Single-pass type I membrane protein</topology>
    </subcellularLocation>
</comment>
<evidence type="ECO:0000256" key="11">
    <source>
        <dbReference type="ARBA" id="ARBA00023180"/>
    </source>
</evidence>
<dbReference type="InterPro" id="IPR033138">
    <property type="entry name" value="Cu_oxidase_CS"/>
</dbReference>
<dbReference type="InterPro" id="IPR003245">
    <property type="entry name" value="Phytocyanin_dom"/>
</dbReference>
<feature type="domain" description="Phytocyanin" evidence="14">
    <location>
        <begin position="29"/>
        <end position="128"/>
    </location>
</feature>
<evidence type="ECO:0000256" key="2">
    <source>
        <dbReference type="ARBA" id="ARBA00022448"/>
    </source>
</evidence>
<name>A0A921URD7_SORBI</name>
<evidence type="ECO:0000256" key="10">
    <source>
        <dbReference type="ARBA" id="ARBA00023157"/>
    </source>
</evidence>
<dbReference type="PROSITE" id="PS51485">
    <property type="entry name" value="PHYTOCYANIN"/>
    <property type="match status" value="1"/>
</dbReference>
<keyword evidence="3 12" id="KW-0812">Transmembrane</keyword>
<feature type="signal peptide" evidence="13">
    <location>
        <begin position="1"/>
        <end position="21"/>
    </location>
</feature>
<protein>
    <recommendedName>
        <fullName evidence="14">Phytocyanin domain-containing protein</fullName>
    </recommendedName>
</protein>
<dbReference type="GO" id="GO:0009610">
    <property type="term" value="P:response to symbiotic fungus"/>
    <property type="evidence" value="ECO:0007669"/>
    <property type="project" value="UniProtKB-ARBA"/>
</dbReference>
<proteinExistence type="predicted"/>
<dbReference type="FunFam" id="2.60.40.420:FF:000067">
    <property type="entry name" value="Cupredoxin superfamily protein"/>
    <property type="match status" value="1"/>
</dbReference>
<evidence type="ECO:0000256" key="3">
    <source>
        <dbReference type="ARBA" id="ARBA00022692"/>
    </source>
</evidence>
<evidence type="ECO:0000256" key="1">
    <source>
        <dbReference type="ARBA" id="ARBA00004479"/>
    </source>
</evidence>
<dbReference type="PANTHER" id="PTHR33021">
    <property type="entry name" value="BLUE COPPER PROTEIN"/>
    <property type="match status" value="1"/>
</dbReference>
<sequence>MASSNQVLVVIVVIAVATVLAAPAAALAADLLVGGSQGWRLDFDYDDWVEDNDFIVGDTLVFKYAMGQHNVVQATAASYAACSQGNSLQVWSSGDDRVTLNTSGPWWFFCGVGDHCQDGMKFNINVLPAVVLSPSSPPTRDQGGGDATGLAGAQGGGLAAAGLAAAAGVAVVAALLF</sequence>
<evidence type="ECO:0000259" key="14">
    <source>
        <dbReference type="PROSITE" id="PS51485"/>
    </source>
</evidence>
<dbReference type="PROSITE" id="PS00079">
    <property type="entry name" value="MULTICOPPER_OXIDASE1"/>
    <property type="match status" value="1"/>
</dbReference>
<dbReference type="AlphaFoldDB" id="A0A921URD7"/>
<reference evidence="15" key="2">
    <citation type="submission" date="2020-10" db="EMBL/GenBank/DDBJ databases">
        <authorList>
            <person name="Cooper E.A."/>
            <person name="Brenton Z.W."/>
            <person name="Flinn B.S."/>
            <person name="Jenkins J."/>
            <person name="Shu S."/>
            <person name="Flowers D."/>
            <person name="Luo F."/>
            <person name="Wang Y."/>
            <person name="Xia P."/>
            <person name="Barry K."/>
            <person name="Daum C."/>
            <person name="Lipzen A."/>
            <person name="Yoshinaga Y."/>
            <person name="Schmutz J."/>
            <person name="Saski C."/>
            <person name="Vermerris W."/>
            <person name="Kresovich S."/>
        </authorList>
    </citation>
    <scope>NUCLEOTIDE SEQUENCE</scope>
</reference>
<evidence type="ECO:0000313" key="15">
    <source>
        <dbReference type="EMBL" id="KAG0541752.1"/>
    </source>
</evidence>
<dbReference type="Gene3D" id="2.60.40.420">
    <property type="entry name" value="Cupredoxins - blue copper proteins"/>
    <property type="match status" value="1"/>
</dbReference>
<dbReference type="InterPro" id="IPR008972">
    <property type="entry name" value="Cupredoxin"/>
</dbReference>
<evidence type="ECO:0000256" key="13">
    <source>
        <dbReference type="SAM" id="SignalP"/>
    </source>
</evidence>
<keyword evidence="4" id="KW-0479">Metal-binding</keyword>
<dbReference type="PANTHER" id="PTHR33021:SF218">
    <property type="entry name" value="CUPREDOXIN SUPERFAMILY PROTEIN"/>
    <property type="match status" value="1"/>
</dbReference>
<dbReference type="EMBL" id="CM027681">
    <property type="protein sequence ID" value="KAG0541752.1"/>
    <property type="molecule type" value="Genomic_DNA"/>
</dbReference>
<organism evidence="15 16">
    <name type="scientific">Sorghum bicolor</name>
    <name type="common">Sorghum</name>
    <name type="synonym">Sorghum vulgare</name>
    <dbReference type="NCBI Taxonomy" id="4558"/>
    <lineage>
        <taxon>Eukaryota</taxon>
        <taxon>Viridiplantae</taxon>
        <taxon>Streptophyta</taxon>
        <taxon>Embryophyta</taxon>
        <taxon>Tracheophyta</taxon>
        <taxon>Spermatophyta</taxon>
        <taxon>Magnoliopsida</taxon>
        <taxon>Liliopsida</taxon>
        <taxon>Poales</taxon>
        <taxon>Poaceae</taxon>
        <taxon>PACMAD clade</taxon>
        <taxon>Panicoideae</taxon>
        <taxon>Andropogonodae</taxon>
        <taxon>Andropogoneae</taxon>
        <taxon>Sorghinae</taxon>
        <taxon>Sorghum</taxon>
    </lineage>
</organism>
<dbReference type="GO" id="GO:0046872">
    <property type="term" value="F:metal ion binding"/>
    <property type="evidence" value="ECO:0007669"/>
    <property type="project" value="UniProtKB-KW"/>
</dbReference>
<dbReference type="Pfam" id="PF02298">
    <property type="entry name" value="Cu_bind_like"/>
    <property type="match status" value="1"/>
</dbReference>
<keyword evidence="8" id="KW-0186">Copper</keyword>
<evidence type="ECO:0000256" key="4">
    <source>
        <dbReference type="ARBA" id="ARBA00022723"/>
    </source>
</evidence>
<feature type="transmembrane region" description="Helical" evidence="12">
    <location>
        <begin position="158"/>
        <end position="176"/>
    </location>
</feature>
<accession>A0A921URD7</accession>
<keyword evidence="7 12" id="KW-1133">Transmembrane helix</keyword>
<keyword evidence="11" id="KW-0325">Glycoprotein</keyword>
<evidence type="ECO:0000313" key="16">
    <source>
        <dbReference type="Proteomes" id="UP000807115"/>
    </source>
</evidence>
<dbReference type="GO" id="GO:0016020">
    <property type="term" value="C:membrane"/>
    <property type="evidence" value="ECO:0007669"/>
    <property type="project" value="UniProtKB-SubCell"/>
</dbReference>
<dbReference type="SUPFAM" id="SSF49503">
    <property type="entry name" value="Cupredoxins"/>
    <property type="match status" value="1"/>
</dbReference>
<comment type="caution">
    <text evidence="15">The sequence shown here is derived from an EMBL/GenBank/DDBJ whole genome shotgun (WGS) entry which is preliminary data.</text>
</comment>
<keyword evidence="2" id="KW-0813">Transport</keyword>
<evidence type="ECO:0000256" key="12">
    <source>
        <dbReference type="SAM" id="Phobius"/>
    </source>
</evidence>
<feature type="chain" id="PRO_5037021782" description="Phytocyanin domain-containing protein" evidence="13">
    <location>
        <begin position="22"/>
        <end position="177"/>
    </location>
</feature>
<keyword evidence="10" id="KW-1015">Disulfide bond</keyword>
<keyword evidence="9 12" id="KW-0472">Membrane</keyword>
<keyword evidence="5 13" id="KW-0732">Signal</keyword>
<dbReference type="Proteomes" id="UP000807115">
    <property type="component" value="Chromosome 2"/>
</dbReference>
<dbReference type="CDD" id="cd04216">
    <property type="entry name" value="Phytocyanin"/>
    <property type="match status" value="1"/>
</dbReference>
<evidence type="ECO:0000256" key="7">
    <source>
        <dbReference type="ARBA" id="ARBA00022989"/>
    </source>
</evidence>